<dbReference type="AlphaFoldDB" id="A0A2P5F412"/>
<accession>A0A2P5F412</accession>
<proteinExistence type="predicted"/>
<dbReference type="EMBL" id="JXTC01000064">
    <property type="protein sequence ID" value="PON92525.1"/>
    <property type="molecule type" value="Genomic_DNA"/>
</dbReference>
<dbReference type="FunFam" id="3.10.110.10:FF:000101">
    <property type="entry name" value="Ubiquitin-conjugating enzyme E2 D2"/>
    <property type="match status" value="1"/>
</dbReference>
<dbReference type="PANTHER" id="PTHR24068">
    <property type="entry name" value="UBIQUITIN-CONJUGATING ENZYME E2"/>
    <property type="match status" value="1"/>
</dbReference>
<dbReference type="SMART" id="SM00212">
    <property type="entry name" value="UBCc"/>
    <property type="match status" value="1"/>
</dbReference>
<dbReference type="STRING" id="63057.A0A2P5F412"/>
<evidence type="ECO:0000313" key="8">
    <source>
        <dbReference type="EMBL" id="PON92525.1"/>
    </source>
</evidence>
<dbReference type="PROSITE" id="PS50127">
    <property type="entry name" value="UBC_2"/>
    <property type="match status" value="1"/>
</dbReference>
<evidence type="ECO:0000259" key="7">
    <source>
        <dbReference type="PROSITE" id="PS50127"/>
    </source>
</evidence>
<organism evidence="8 9">
    <name type="scientific">Trema orientale</name>
    <name type="common">Charcoal tree</name>
    <name type="synonym">Celtis orientalis</name>
    <dbReference type="NCBI Taxonomy" id="63057"/>
    <lineage>
        <taxon>Eukaryota</taxon>
        <taxon>Viridiplantae</taxon>
        <taxon>Streptophyta</taxon>
        <taxon>Embryophyta</taxon>
        <taxon>Tracheophyta</taxon>
        <taxon>Spermatophyta</taxon>
        <taxon>Magnoliopsida</taxon>
        <taxon>eudicotyledons</taxon>
        <taxon>Gunneridae</taxon>
        <taxon>Pentapetalae</taxon>
        <taxon>rosids</taxon>
        <taxon>fabids</taxon>
        <taxon>Rosales</taxon>
        <taxon>Cannabaceae</taxon>
        <taxon>Trema</taxon>
    </lineage>
</organism>
<dbReference type="Proteomes" id="UP000237000">
    <property type="component" value="Unassembled WGS sequence"/>
</dbReference>
<comment type="catalytic activity">
    <reaction evidence="1">
        <text>S-ubiquitinyl-[E1 ubiquitin-activating enzyme]-L-cysteine + [E2 ubiquitin-conjugating enzyme]-L-cysteine = [E1 ubiquitin-activating enzyme]-L-cysteine + S-ubiquitinyl-[E2 ubiquitin-conjugating enzyme]-L-cysteine.</text>
        <dbReference type="EC" id="2.3.2.23"/>
    </reaction>
</comment>
<keyword evidence="3" id="KW-0808">Transferase</keyword>
<evidence type="ECO:0000256" key="5">
    <source>
        <dbReference type="ARBA" id="ARBA00022786"/>
    </source>
</evidence>
<comment type="pathway">
    <text evidence="2">Protein modification; protein ubiquitination.</text>
</comment>
<dbReference type="OrthoDB" id="9978460at2759"/>
<evidence type="ECO:0000256" key="4">
    <source>
        <dbReference type="ARBA" id="ARBA00022741"/>
    </source>
</evidence>
<dbReference type="Pfam" id="PF00179">
    <property type="entry name" value="UQ_con"/>
    <property type="match status" value="1"/>
</dbReference>
<dbReference type="InParanoid" id="A0A2P5F412"/>
<keyword evidence="6" id="KW-0067">ATP-binding</keyword>
<reference evidence="9" key="1">
    <citation type="submission" date="2016-06" db="EMBL/GenBank/DDBJ databases">
        <title>Parallel loss of symbiosis genes in relatives of nitrogen-fixing non-legume Parasponia.</title>
        <authorList>
            <person name="Van Velzen R."/>
            <person name="Holmer R."/>
            <person name="Bu F."/>
            <person name="Rutten L."/>
            <person name="Van Zeijl A."/>
            <person name="Liu W."/>
            <person name="Santuari L."/>
            <person name="Cao Q."/>
            <person name="Sharma T."/>
            <person name="Shen D."/>
            <person name="Roswanjaya Y."/>
            <person name="Wardhani T."/>
            <person name="Kalhor M.S."/>
            <person name="Jansen J."/>
            <person name="Van den Hoogen J."/>
            <person name="Gungor B."/>
            <person name="Hartog M."/>
            <person name="Hontelez J."/>
            <person name="Verver J."/>
            <person name="Yang W.-C."/>
            <person name="Schijlen E."/>
            <person name="Repin R."/>
            <person name="Schilthuizen M."/>
            <person name="Schranz E."/>
            <person name="Heidstra R."/>
            <person name="Miyata K."/>
            <person name="Fedorova E."/>
            <person name="Kohlen W."/>
            <person name="Bisseling T."/>
            <person name="Smit S."/>
            <person name="Geurts R."/>
        </authorList>
    </citation>
    <scope>NUCLEOTIDE SEQUENCE [LARGE SCALE GENOMIC DNA]</scope>
    <source>
        <strain evidence="9">cv. RG33-2</strain>
    </source>
</reference>
<evidence type="ECO:0000313" key="9">
    <source>
        <dbReference type="Proteomes" id="UP000237000"/>
    </source>
</evidence>
<dbReference type="InterPro" id="IPR000608">
    <property type="entry name" value="UBC"/>
</dbReference>
<sequence length="115" mass="13207">MQGTIIGPSDTPFEGGVFLLSIKLPYDYPFKPPKIVFQTKVFHPNIDEDGTINIDILGNNWSPALKIEKMLLSICSFLDDPNPDDPLNPICHLYLNERETYFKKAREWTKKYAMS</sequence>
<feature type="domain" description="UBC core" evidence="7">
    <location>
        <begin position="1"/>
        <end position="114"/>
    </location>
</feature>
<evidence type="ECO:0000256" key="1">
    <source>
        <dbReference type="ARBA" id="ARBA00000485"/>
    </source>
</evidence>
<evidence type="ECO:0000256" key="3">
    <source>
        <dbReference type="ARBA" id="ARBA00022679"/>
    </source>
</evidence>
<dbReference type="GO" id="GO:0061631">
    <property type="term" value="F:ubiquitin conjugating enzyme activity"/>
    <property type="evidence" value="ECO:0007669"/>
    <property type="project" value="UniProtKB-EC"/>
</dbReference>
<dbReference type="InterPro" id="IPR016135">
    <property type="entry name" value="UBQ-conjugating_enzyme/RWD"/>
</dbReference>
<dbReference type="SUPFAM" id="SSF54495">
    <property type="entry name" value="UBC-like"/>
    <property type="match status" value="1"/>
</dbReference>
<dbReference type="Gene3D" id="3.10.110.10">
    <property type="entry name" value="Ubiquitin Conjugating Enzyme"/>
    <property type="match status" value="1"/>
</dbReference>
<keyword evidence="5" id="KW-0833">Ubl conjugation pathway</keyword>
<comment type="caution">
    <text evidence="8">The sequence shown here is derived from an EMBL/GenBank/DDBJ whole genome shotgun (WGS) entry which is preliminary data.</text>
</comment>
<keyword evidence="9" id="KW-1185">Reference proteome</keyword>
<keyword evidence="4" id="KW-0547">Nucleotide-binding</keyword>
<gene>
    <name evidence="8" type="ORF">TorRG33x02_116190</name>
</gene>
<name>A0A2P5F412_TREOI</name>
<evidence type="ECO:0000256" key="2">
    <source>
        <dbReference type="ARBA" id="ARBA00004906"/>
    </source>
</evidence>
<evidence type="ECO:0000256" key="6">
    <source>
        <dbReference type="ARBA" id="ARBA00022840"/>
    </source>
</evidence>
<dbReference type="GO" id="GO:0005524">
    <property type="term" value="F:ATP binding"/>
    <property type="evidence" value="ECO:0007669"/>
    <property type="project" value="UniProtKB-KW"/>
</dbReference>
<protein>
    <submittedName>
        <fullName evidence="8">Ubiquitin-fold modifier-conjugating enzyme</fullName>
    </submittedName>
</protein>